<dbReference type="EMBL" id="FQTW01000007">
    <property type="protein sequence ID" value="SHE87521.1"/>
    <property type="molecule type" value="Genomic_DNA"/>
</dbReference>
<dbReference type="OrthoDB" id="1005072at2"/>
<reference evidence="1 2" key="1">
    <citation type="submission" date="2016-11" db="EMBL/GenBank/DDBJ databases">
        <authorList>
            <person name="Jaros S."/>
            <person name="Januszkiewicz K."/>
            <person name="Wedrychowicz H."/>
        </authorList>
    </citation>
    <scope>NUCLEOTIDE SEQUENCE [LARGE SCALE GENOMIC DNA]</scope>
    <source>
        <strain evidence="1 2">DSM 25661</strain>
    </source>
</reference>
<dbReference type="Proteomes" id="UP000184462">
    <property type="component" value="Unassembled WGS sequence"/>
</dbReference>
<keyword evidence="2" id="KW-1185">Reference proteome</keyword>
<gene>
    <name evidence="1" type="ORF">SAMN05444278_10769</name>
</gene>
<protein>
    <recommendedName>
        <fullName evidence="3">DUF2851 domain-containing protein</fullName>
    </recommendedName>
</protein>
<dbReference type="Pfam" id="PF11013">
    <property type="entry name" value="DUF2851"/>
    <property type="match status" value="1"/>
</dbReference>
<dbReference type="InterPro" id="IPR021272">
    <property type="entry name" value="DUF2851"/>
</dbReference>
<dbReference type="RefSeq" id="WP_073193336.1">
    <property type="nucleotide sequence ID" value="NZ_FQTW01000007.1"/>
</dbReference>
<name>A0A1M4X1Y4_9FLAO</name>
<dbReference type="STRING" id="1155689.SAMN05444278_10769"/>
<evidence type="ECO:0008006" key="3">
    <source>
        <dbReference type="Google" id="ProtNLM"/>
    </source>
</evidence>
<dbReference type="AlphaFoldDB" id="A0A1M4X1Y4"/>
<accession>A0A1M4X1Y4</accession>
<proteinExistence type="predicted"/>
<sequence>MNEDFIHYLWRFKKIPVLNLQTVNGETVEVIKFGNYNQSHSGPDFKEAIIRLGPQTWAGQVEMHIKSSDWYAHQHEVDSAYDNVILHVVWEHDVDVFQKDQSVLPTLQLKDFVSKDLVKAYKDFMQRPQKFILCETSVGQLNSLDIQFWLERLYIERLSRKSQPIFAYIQQTKQHWDQICFMQLAKSFGLKANAEVFEAVAQSINFKLILQYQSQLDHLEALLMGQANLLKIECEDHYYNHLQKIYKFLQSKHELKPVGFKAEFFRLRPANFPSIRLAQLAGLLHQNAGLANQLLKVKRLADLKSIFTIEVSTYWKTHYNFGKESKPTAKQLSAGFVQLCAINAIIPLQFAYYQFKQTLDFEAQILALVRSLNPEHNSIIKRFKAIGFEDQISSALETQALLTLKKDYCDQKRCLNCNFGIKLMQQ</sequence>
<evidence type="ECO:0000313" key="2">
    <source>
        <dbReference type="Proteomes" id="UP000184462"/>
    </source>
</evidence>
<organism evidence="1 2">
    <name type="scientific">Psychroflexus salarius</name>
    <dbReference type="NCBI Taxonomy" id="1155689"/>
    <lineage>
        <taxon>Bacteria</taxon>
        <taxon>Pseudomonadati</taxon>
        <taxon>Bacteroidota</taxon>
        <taxon>Flavobacteriia</taxon>
        <taxon>Flavobacteriales</taxon>
        <taxon>Flavobacteriaceae</taxon>
        <taxon>Psychroflexus</taxon>
    </lineage>
</organism>
<evidence type="ECO:0000313" key="1">
    <source>
        <dbReference type="EMBL" id="SHE87521.1"/>
    </source>
</evidence>